<dbReference type="EMBL" id="JACVVK020000108">
    <property type="protein sequence ID" value="KAK7491980.1"/>
    <property type="molecule type" value="Genomic_DNA"/>
</dbReference>
<reference evidence="1 2" key="1">
    <citation type="journal article" date="2023" name="Sci. Data">
        <title>Genome assembly of the Korean intertidal mud-creeper Batillaria attramentaria.</title>
        <authorList>
            <person name="Patra A.K."/>
            <person name="Ho P.T."/>
            <person name="Jun S."/>
            <person name="Lee S.J."/>
            <person name="Kim Y."/>
            <person name="Won Y.J."/>
        </authorList>
    </citation>
    <scope>NUCLEOTIDE SEQUENCE [LARGE SCALE GENOMIC DNA]</scope>
    <source>
        <strain evidence="1">Wonlab-2016</strain>
    </source>
</reference>
<protein>
    <submittedName>
        <fullName evidence="1">Uncharacterized protein</fullName>
    </submittedName>
</protein>
<organism evidence="1 2">
    <name type="scientific">Batillaria attramentaria</name>
    <dbReference type="NCBI Taxonomy" id="370345"/>
    <lineage>
        <taxon>Eukaryota</taxon>
        <taxon>Metazoa</taxon>
        <taxon>Spiralia</taxon>
        <taxon>Lophotrochozoa</taxon>
        <taxon>Mollusca</taxon>
        <taxon>Gastropoda</taxon>
        <taxon>Caenogastropoda</taxon>
        <taxon>Sorbeoconcha</taxon>
        <taxon>Cerithioidea</taxon>
        <taxon>Batillariidae</taxon>
        <taxon>Batillaria</taxon>
    </lineage>
</organism>
<gene>
    <name evidence="1" type="ORF">BaRGS_00016826</name>
</gene>
<name>A0ABD0KYS3_9CAEN</name>
<comment type="caution">
    <text evidence="1">The sequence shown here is derived from an EMBL/GenBank/DDBJ whole genome shotgun (WGS) entry which is preliminary data.</text>
</comment>
<proteinExistence type="predicted"/>
<dbReference type="AlphaFoldDB" id="A0ABD0KYS3"/>
<dbReference type="Proteomes" id="UP001519460">
    <property type="component" value="Unassembled WGS sequence"/>
</dbReference>
<sequence>MGEGFGFRFKDSSCSKPERRTCFHANRVQPVQNTQKETALPTPLFGFAGRQCACAGAVTCSMRMSRLMAVAPNFADGDDALLIVDVT</sequence>
<evidence type="ECO:0000313" key="2">
    <source>
        <dbReference type="Proteomes" id="UP001519460"/>
    </source>
</evidence>
<evidence type="ECO:0000313" key="1">
    <source>
        <dbReference type="EMBL" id="KAK7491980.1"/>
    </source>
</evidence>
<keyword evidence="2" id="KW-1185">Reference proteome</keyword>
<accession>A0ABD0KYS3</accession>